<name>A0A8C6HXD8_MUSSI</name>
<evidence type="ECO:0000313" key="2">
    <source>
        <dbReference type="Proteomes" id="UP000694415"/>
    </source>
</evidence>
<organism evidence="1 2">
    <name type="scientific">Mus spicilegus</name>
    <name type="common">Mound-building mouse</name>
    <dbReference type="NCBI Taxonomy" id="10103"/>
    <lineage>
        <taxon>Eukaryota</taxon>
        <taxon>Metazoa</taxon>
        <taxon>Chordata</taxon>
        <taxon>Craniata</taxon>
        <taxon>Vertebrata</taxon>
        <taxon>Euteleostomi</taxon>
        <taxon>Mammalia</taxon>
        <taxon>Eutheria</taxon>
        <taxon>Euarchontoglires</taxon>
        <taxon>Glires</taxon>
        <taxon>Rodentia</taxon>
        <taxon>Myomorpha</taxon>
        <taxon>Muroidea</taxon>
        <taxon>Muridae</taxon>
        <taxon>Murinae</taxon>
        <taxon>Mus</taxon>
        <taxon>Mus</taxon>
    </lineage>
</organism>
<accession>A0A8C6HXD8</accession>
<dbReference type="Ensembl" id="ENSMSIT00000035096.1">
    <property type="protein sequence ID" value="ENSMSIP00000027824.1"/>
    <property type="gene ID" value="ENSMSIG00000023465.1"/>
</dbReference>
<keyword evidence="2" id="KW-1185">Reference proteome</keyword>
<dbReference type="AlphaFoldDB" id="A0A8C6HXD8"/>
<sequence length="177" mass="18803">TATPLPTQTVTEHSYLGKTRTSKRVEAMATEIFHSATATDLIDTSVFTKNYTVSETSTTKSKSAVGKTTLFLNESTSIAPTPCPKHKSTDVAILHTSKSGQEFLVSSAARTVSWSTLEETSPITTDVGIVSTFPPESLLTSTASPVSSTFPEIQVASTLSTTDSEMALTVHSVLPMQ</sequence>
<evidence type="ECO:0000313" key="1">
    <source>
        <dbReference type="Ensembl" id="ENSMSIP00000027824.1"/>
    </source>
</evidence>
<reference evidence="1" key="1">
    <citation type="submission" date="2025-08" db="UniProtKB">
        <authorList>
            <consortium name="Ensembl"/>
        </authorList>
    </citation>
    <scope>IDENTIFICATION</scope>
</reference>
<reference evidence="1" key="2">
    <citation type="submission" date="2025-09" db="UniProtKB">
        <authorList>
            <consortium name="Ensembl"/>
        </authorList>
    </citation>
    <scope>IDENTIFICATION</scope>
</reference>
<dbReference type="GeneTree" id="ENSGT00950000183733"/>
<proteinExistence type="predicted"/>
<dbReference type="Proteomes" id="UP000694415">
    <property type="component" value="Unplaced"/>
</dbReference>
<protein>
    <submittedName>
        <fullName evidence="1">Uncharacterized protein</fullName>
    </submittedName>
</protein>